<keyword evidence="2" id="KW-1185">Reference proteome</keyword>
<dbReference type="EMBL" id="ML769910">
    <property type="protein sequence ID" value="KAE9386123.1"/>
    <property type="molecule type" value="Genomic_DNA"/>
</dbReference>
<organism evidence="1 2">
    <name type="scientific">Gymnopus androsaceus JB14</name>
    <dbReference type="NCBI Taxonomy" id="1447944"/>
    <lineage>
        <taxon>Eukaryota</taxon>
        <taxon>Fungi</taxon>
        <taxon>Dikarya</taxon>
        <taxon>Basidiomycota</taxon>
        <taxon>Agaricomycotina</taxon>
        <taxon>Agaricomycetes</taxon>
        <taxon>Agaricomycetidae</taxon>
        <taxon>Agaricales</taxon>
        <taxon>Marasmiineae</taxon>
        <taxon>Omphalotaceae</taxon>
        <taxon>Gymnopus</taxon>
    </lineage>
</organism>
<accession>A0A6A4GLC4</accession>
<evidence type="ECO:0000313" key="2">
    <source>
        <dbReference type="Proteomes" id="UP000799118"/>
    </source>
</evidence>
<proteinExistence type="predicted"/>
<name>A0A6A4GLC4_9AGAR</name>
<gene>
    <name evidence="1" type="ORF">BT96DRAFT_949345</name>
</gene>
<reference evidence="1" key="1">
    <citation type="journal article" date="2019" name="Environ. Microbiol.">
        <title>Fungal ecological strategies reflected in gene transcription - a case study of two litter decomposers.</title>
        <authorList>
            <person name="Barbi F."/>
            <person name="Kohler A."/>
            <person name="Barry K."/>
            <person name="Baskaran P."/>
            <person name="Daum C."/>
            <person name="Fauchery L."/>
            <person name="Ihrmark K."/>
            <person name="Kuo A."/>
            <person name="LaButti K."/>
            <person name="Lipzen A."/>
            <person name="Morin E."/>
            <person name="Grigoriev I.V."/>
            <person name="Henrissat B."/>
            <person name="Lindahl B."/>
            <person name="Martin F."/>
        </authorList>
    </citation>
    <scope>NUCLEOTIDE SEQUENCE</scope>
    <source>
        <strain evidence="1">JB14</strain>
    </source>
</reference>
<sequence length="112" mass="11786">MSPDDAALECLSRVLRSTLGKPVVPRHPGCPSHPVDTSVQTTFYDGTAVEHVLYYSTNYYSLWRANFGPASASLPSLAALGGPPGREVVSGHPKASFALILIGGSPLPNLNP</sequence>
<dbReference type="Proteomes" id="UP000799118">
    <property type="component" value="Unassembled WGS sequence"/>
</dbReference>
<protein>
    <submittedName>
        <fullName evidence="1">Uncharacterized protein</fullName>
    </submittedName>
</protein>
<evidence type="ECO:0000313" key="1">
    <source>
        <dbReference type="EMBL" id="KAE9386123.1"/>
    </source>
</evidence>
<dbReference type="AlphaFoldDB" id="A0A6A4GLC4"/>